<comment type="caution">
    <text evidence="2">The sequence shown here is derived from an EMBL/GenBank/DDBJ whole genome shotgun (WGS) entry which is preliminary data.</text>
</comment>
<organism evidence="2 3">
    <name type="scientific">Pilimelia columellifera subsp. columellifera</name>
    <dbReference type="NCBI Taxonomy" id="706583"/>
    <lineage>
        <taxon>Bacteria</taxon>
        <taxon>Bacillati</taxon>
        <taxon>Actinomycetota</taxon>
        <taxon>Actinomycetes</taxon>
        <taxon>Micromonosporales</taxon>
        <taxon>Micromonosporaceae</taxon>
        <taxon>Pilimelia</taxon>
    </lineage>
</organism>
<evidence type="ECO:0000313" key="2">
    <source>
        <dbReference type="EMBL" id="GAA2529339.1"/>
    </source>
</evidence>
<name>A0ABP6AZT9_9ACTN</name>
<evidence type="ECO:0000256" key="1">
    <source>
        <dbReference type="SAM" id="Coils"/>
    </source>
</evidence>
<evidence type="ECO:0000313" key="3">
    <source>
        <dbReference type="Proteomes" id="UP001499978"/>
    </source>
</evidence>
<accession>A0ABP6AZT9</accession>
<keyword evidence="3" id="KW-1185">Reference proteome</keyword>
<gene>
    <name evidence="2" type="ORF">GCM10010201_30680</name>
</gene>
<dbReference type="EMBL" id="BAAARY010000017">
    <property type="protein sequence ID" value="GAA2529339.1"/>
    <property type="molecule type" value="Genomic_DNA"/>
</dbReference>
<protein>
    <submittedName>
        <fullName evidence="2">Uncharacterized protein</fullName>
    </submittedName>
</protein>
<sequence>MGARGSGLTADDLGSIRDSLAAGRRPRVMFTDAAGQVAGQVGQVVSVADDDAEVVVRFGRDELPFGLSDVMIAPRGAGRPKAQPPVAVVEEPLPGPGLLPPVVEAPVAVVAPQQRAQEESGRVRRVPKAGRAKGPAGLTITVGYAEGEWSVSAQQGSRVLAKPCVIRPAEALRLVGLLEVPAVQEAVEQIVVVERDRARERAEQLRAELAEVEARLAELPGS</sequence>
<feature type="coiled-coil region" evidence="1">
    <location>
        <begin position="183"/>
        <end position="222"/>
    </location>
</feature>
<proteinExistence type="predicted"/>
<reference evidence="3" key="1">
    <citation type="journal article" date="2019" name="Int. J. Syst. Evol. Microbiol.">
        <title>The Global Catalogue of Microorganisms (GCM) 10K type strain sequencing project: providing services to taxonomists for standard genome sequencing and annotation.</title>
        <authorList>
            <consortium name="The Broad Institute Genomics Platform"/>
            <consortium name="The Broad Institute Genome Sequencing Center for Infectious Disease"/>
            <person name="Wu L."/>
            <person name="Ma J."/>
        </authorList>
    </citation>
    <scope>NUCLEOTIDE SEQUENCE [LARGE SCALE GENOMIC DNA]</scope>
    <source>
        <strain evidence="3">JCM 3367</strain>
    </source>
</reference>
<dbReference type="RefSeq" id="WP_344173677.1">
    <property type="nucleotide sequence ID" value="NZ_BAAARY010000017.1"/>
</dbReference>
<keyword evidence="1" id="KW-0175">Coiled coil</keyword>
<dbReference type="Proteomes" id="UP001499978">
    <property type="component" value="Unassembled WGS sequence"/>
</dbReference>